<evidence type="ECO:0000313" key="2">
    <source>
        <dbReference type="Proteomes" id="UP000187891"/>
    </source>
</evidence>
<gene>
    <name evidence="1" type="ORF">DSM25559_0378</name>
</gene>
<sequence>MVSIAPVSLAAIHEALRSTARVSDDCPCHVAAFCAWVTGNKADLQAQVRRALDFDGQARHPEHIAALGFGAAGKVLDEDQSSLMNEEIKHLSGRNFFSPGRPLRIEADGVGLLGIALGADEGLTGGAWLVSLLKQASANTDPWQHGLMRAARVISGEADISVSPPELSVALAEVLGWNISDTDVQAAWQASAQMFPHMDGVARDAVRLAVFEFALARIAHVSVGAAGVEDLKALLLNSGRALKLWRFEEKPRTANSAIARWDVENEYHVQSFLWAILAPVFPDLEDEENLPSVGHKHPRADLGIPSLHTIVEVKFLRSAGQAALAKVTEEVAADASLYLSTASGYDNIMVVVWDDSAQTEQHHELKAGLESIRGITCAVILPRPLKMKR</sequence>
<dbReference type="Proteomes" id="UP000187891">
    <property type="component" value="Unassembled WGS sequence"/>
</dbReference>
<accession>A0A1R3TEZ0</accession>
<evidence type="ECO:0000313" key="1">
    <source>
        <dbReference type="EMBL" id="SCX03986.1"/>
    </source>
</evidence>
<dbReference type="Pfam" id="PF18742">
    <property type="entry name" value="DpnII-MboI"/>
    <property type="match status" value="1"/>
</dbReference>
<dbReference type="EMBL" id="FMUE01000001">
    <property type="protein sequence ID" value="SCX03986.1"/>
    <property type="molecule type" value="Genomic_DNA"/>
</dbReference>
<protein>
    <submittedName>
        <fullName evidence="1">Uncharacterized protein</fullName>
    </submittedName>
</protein>
<dbReference type="STRING" id="1907666.DSM25559_0378"/>
<proteinExistence type="predicted"/>
<name>A0A1R3TEZ0_9HYPH</name>
<organism evidence="1 2">
    <name type="scientific">Agrobacterium rosae</name>
    <dbReference type="NCBI Taxonomy" id="1972867"/>
    <lineage>
        <taxon>Bacteria</taxon>
        <taxon>Pseudomonadati</taxon>
        <taxon>Pseudomonadota</taxon>
        <taxon>Alphaproteobacteria</taxon>
        <taxon>Hyphomicrobiales</taxon>
        <taxon>Rhizobiaceae</taxon>
        <taxon>Rhizobium/Agrobacterium group</taxon>
        <taxon>Agrobacterium</taxon>
    </lineage>
</organism>
<reference evidence="2" key="1">
    <citation type="submission" date="2016-10" db="EMBL/GenBank/DDBJ databases">
        <authorList>
            <person name="Wibberg D."/>
        </authorList>
    </citation>
    <scope>NUCLEOTIDE SEQUENCE [LARGE SCALE GENOMIC DNA]</scope>
</reference>
<dbReference type="AlphaFoldDB" id="A0A1R3TEZ0"/>